<dbReference type="NCBIfam" id="TIGR01641">
    <property type="entry name" value="phageSPP1_gp7"/>
    <property type="match status" value="1"/>
</dbReference>
<evidence type="ECO:0000259" key="2">
    <source>
        <dbReference type="Pfam" id="PF04233"/>
    </source>
</evidence>
<dbReference type="Pfam" id="PF04233">
    <property type="entry name" value="Phage_Mu_F"/>
    <property type="match status" value="1"/>
</dbReference>
<proteinExistence type="predicted"/>
<keyword evidence="4" id="KW-1185">Reference proteome</keyword>
<feature type="region of interest" description="Disordered" evidence="1">
    <location>
        <begin position="240"/>
        <end position="260"/>
    </location>
</feature>
<organism evidence="3 4">
    <name type="scientific">Evansella vedderi</name>
    <dbReference type="NCBI Taxonomy" id="38282"/>
    <lineage>
        <taxon>Bacteria</taxon>
        <taxon>Bacillati</taxon>
        <taxon>Bacillota</taxon>
        <taxon>Bacilli</taxon>
        <taxon>Bacillales</taxon>
        <taxon>Bacillaceae</taxon>
        <taxon>Evansella</taxon>
    </lineage>
</organism>
<sequence>MSLTRKFKQADRALSLTEAQTEKELKKSYENVLKEVQGELAVTYAQFGQGGKVEYHVMNRYHRLKKLEDTVITHLNKYSRKKANILKSSFKNQYADSFYRTAFALETEAAAKLGFRQLKEDVIMDAINNPISGLTLSDTLAGHRTDLIRNIRREITQGLIRGESYELMAKRLEKRLDGDYKKALRVARTESHRVQQEGRLKSMEHAADQGVIMKKMWVATLDESTRDAHEELDGKMVEVDDDFTSSNGGRGPAPGQMGTAEDDINCRCTVVTVIEGFEPKVRRSREVEGKRGEIKQYKTFKQWKKGRIDAA</sequence>
<dbReference type="Proteomes" id="UP001230005">
    <property type="component" value="Unassembled WGS sequence"/>
</dbReference>
<name>A0ABT9ZXR2_9BACI</name>
<reference evidence="3 4" key="1">
    <citation type="submission" date="2023-07" db="EMBL/GenBank/DDBJ databases">
        <title>Genomic Encyclopedia of Type Strains, Phase IV (KMG-IV): sequencing the most valuable type-strain genomes for metagenomic binning, comparative biology and taxonomic classification.</title>
        <authorList>
            <person name="Goeker M."/>
        </authorList>
    </citation>
    <scope>NUCLEOTIDE SEQUENCE [LARGE SCALE GENOMIC DNA]</scope>
    <source>
        <strain evidence="3 4">DSM 9768</strain>
    </source>
</reference>
<protein>
    <submittedName>
        <fullName evidence="3">SPP1 gp7 family putative phage head morphogenesis protein</fullName>
    </submittedName>
</protein>
<evidence type="ECO:0000256" key="1">
    <source>
        <dbReference type="SAM" id="MobiDB-lite"/>
    </source>
</evidence>
<dbReference type="EMBL" id="JAUSUG010000008">
    <property type="protein sequence ID" value="MDQ0254920.1"/>
    <property type="molecule type" value="Genomic_DNA"/>
</dbReference>
<evidence type="ECO:0000313" key="3">
    <source>
        <dbReference type="EMBL" id="MDQ0254920.1"/>
    </source>
</evidence>
<feature type="domain" description="Phage head morphogenesis" evidence="2">
    <location>
        <begin position="150"/>
        <end position="270"/>
    </location>
</feature>
<accession>A0ABT9ZXR2</accession>
<dbReference type="RefSeq" id="WP_307325557.1">
    <property type="nucleotide sequence ID" value="NZ_JAUSUG010000008.1"/>
</dbReference>
<evidence type="ECO:0000313" key="4">
    <source>
        <dbReference type="Proteomes" id="UP001230005"/>
    </source>
</evidence>
<gene>
    <name evidence="3" type="ORF">J2S74_002302</name>
</gene>
<dbReference type="InterPro" id="IPR006528">
    <property type="entry name" value="Phage_head_morphogenesis_dom"/>
</dbReference>
<comment type="caution">
    <text evidence="3">The sequence shown here is derived from an EMBL/GenBank/DDBJ whole genome shotgun (WGS) entry which is preliminary data.</text>
</comment>